<evidence type="ECO:0000313" key="1">
    <source>
        <dbReference type="EMBL" id="GIY02112.1"/>
    </source>
</evidence>
<proteinExistence type="predicted"/>
<comment type="caution">
    <text evidence="1">The sequence shown here is derived from an EMBL/GenBank/DDBJ whole genome shotgun (WGS) entry which is preliminary data.</text>
</comment>
<gene>
    <name evidence="1" type="ORF">CEXT_316061</name>
</gene>
<organism evidence="1 2">
    <name type="scientific">Caerostris extrusa</name>
    <name type="common">Bark spider</name>
    <name type="synonym">Caerostris bankana</name>
    <dbReference type="NCBI Taxonomy" id="172846"/>
    <lineage>
        <taxon>Eukaryota</taxon>
        <taxon>Metazoa</taxon>
        <taxon>Ecdysozoa</taxon>
        <taxon>Arthropoda</taxon>
        <taxon>Chelicerata</taxon>
        <taxon>Arachnida</taxon>
        <taxon>Araneae</taxon>
        <taxon>Araneomorphae</taxon>
        <taxon>Entelegynae</taxon>
        <taxon>Araneoidea</taxon>
        <taxon>Araneidae</taxon>
        <taxon>Caerostris</taxon>
    </lineage>
</organism>
<sequence length="90" mass="10349">MTLILLSYPQGCQHCASAWKGRQRVFGRSKFIPLDSRVGEGVSRGWMAFVNGWEEGFEFTEALVNEMYPSKIRICKRSVQQTEMRGISSW</sequence>
<dbReference type="Proteomes" id="UP001054945">
    <property type="component" value="Unassembled WGS sequence"/>
</dbReference>
<reference evidence="1 2" key="1">
    <citation type="submission" date="2021-06" db="EMBL/GenBank/DDBJ databases">
        <title>Caerostris extrusa draft genome.</title>
        <authorList>
            <person name="Kono N."/>
            <person name="Arakawa K."/>
        </authorList>
    </citation>
    <scope>NUCLEOTIDE SEQUENCE [LARGE SCALE GENOMIC DNA]</scope>
</reference>
<dbReference type="EMBL" id="BPLR01005410">
    <property type="protein sequence ID" value="GIY02112.1"/>
    <property type="molecule type" value="Genomic_DNA"/>
</dbReference>
<accession>A0AAV4Q181</accession>
<evidence type="ECO:0000313" key="2">
    <source>
        <dbReference type="Proteomes" id="UP001054945"/>
    </source>
</evidence>
<keyword evidence="2" id="KW-1185">Reference proteome</keyword>
<dbReference type="AlphaFoldDB" id="A0AAV4Q181"/>
<name>A0AAV4Q181_CAEEX</name>
<protein>
    <submittedName>
        <fullName evidence="1">Uncharacterized protein</fullName>
    </submittedName>
</protein>